<proteinExistence type="predicted"/>
<dbReference type="InterPro" id="IPR028964">
    <property type="entry name" value="Imm8"/>
</dbReference>
<protein>
    <recommendedName>
        <fullName evidence="3">Immunity protein 8</fullName>
    </recommendedName>
</protein>
<organism evidence="1 2">
    <name type="scientific">Neisseria meningitidis serogroup B</name>
    <dbReference type="NCBI Taxonomy" id="491"/>
    <lineage>
        <taxon>Bacteria</taxon>
        <taxon>Pseudomonadati</taxon>
        <taxon>Pseudomonadota</taxon>
        <taxon>Betaproteobacteria</taxon>
        <taxon>Neisseriales</taxon>
        <taxon>Neisseriaceae</taxon>
        <taxon>Neisseria</taxon>
    </lineage>
</organism>
<dbReference type="Proteomes" id="UP000182715">
    <property type="component" value="Unassembled WGS sequence"/>
</dbReference>
<reference evidence="1 2" key="1">
    <citation type="submission" date="2014-11" db="EMBL/GenBank/DDBJ databases">
        <authorList>
            <person name="Diene M.Seydina."/>
        </authorList>
    </citation>
    <scope>NUCLEOTIDE SEQUENCE [LARGE SCALE GENOMIC DNA]</scope>
    <source>
        <strain evidence="1 2">Neisseria meningitidis CHUV</strain>
    </source>
</reference>
<accession>A0A0H5QEH8</accession>
<sequence length="119" mass="14200">MIKLDLKSINLYDIDFEKFTPEIPDNFHRWIDLDIGIEGEQGSSIFSLCICSPKWISHHCNKEGFFWSNALILEQFDHKIIKSEIDKILEYCSKETWDLTLSNLLRFFSWEFEDYNPNT</sequence>
<name>A0A0H5QEH8_NEIMI</name>
<dbReference type="OMA" id="SCESETW"/>
<evidence type="ECO:0008006" key="3">
    <source>
        <dbReference type="Google" id="ProtNLM"/>
    </source>
</evidence>
<evidence type="ECO:0000313" key="1">
    <source>
        <dbReference type="EMBL" id="CRY99971.1"/>
    </source>
</evidence>
<evidence type="ECO:0000313" key="2">
    <source>
        <dbReference type="Proteomes" id="UP000182715"/>
    </source>
</evidence>
<dbReference type="AlphaFoldDB" id="A0A0H5QEH8"/>
<dbReference type="Pfam" id="PF15586">
    <property type="entry name" value="Imm8"/>
    <property type="match status" value="1"/>
</dbReference>
<dbReference type="EMBL" id="CVTF01000114">
    <property type="protein sequence ID" value="CRY99971.1"/>
    <property type="molecule type" value="Genomic_DNA"/>
</dbReference>